<proteinExistence type="predicted"/>
<organism evidence="2 3">
    <name type="scientific">Coemansia spiralis</name>
    <dbReference type="NCBI Taxonomy" id="417178"/>
    <lineage>
        <taxon>Eukaryota</taxon>
        <taxon>Fungi</taxon>
        <taxon>Fungi incertae sedis</taxon>
        <taxon>Zoopagomycota</taxon>
        <taxon>Kickxellomycotina</taxon>
        <taxon>Kickxellomycetes</taxon>
        <taxon>Kickxellales</taxon>
        <taxon>Kickxellaceae</taxon>
        <taxon>Coemansia</taxon>
    </lineage>
</organism>
<protein>
    <recommendedName>
        <fullName evidence="4">GYF domain-containing protein</fullName>
    </recommendedName>
</protein>
<feature type="region of interest" description="Disordered" evidence="1">
    <location>
        <begin position="382"/>
        <end position="427"/>
    </location>
</feature>
<evidence type="ECO:0000256" key="1">
    <source>
        <dbReference type="SAM" id="MobiDB-lite"/>
    </source>
</evidence>
<feature type="compositionally biased region" description="Basic and acidic residues" evidence="1">
    <location>
        <begin position="96"/>
        <end position="110"/>
    </location>
</feature>
<dbReference type="PANTHER" id="PTHR13138">
    <property type="entry name" value="PROTEIN LIN1"/>
    <property type="match status" value="1"/>
</dbReference>
<name>A0A9W8G3K3_9FUNG</name>
<feature type="compositionally biased region" description="Basic residues" evidence="1">
    <location>
        <begin position="304"/>
        <end position="318"/>
    </location>
</feature>
<dbReference type="Proteomes" id="UP001151518">
    <property type="component" value="Unassembled WGS sequence"/>
</dbReference>
<dbReference type="InterPro" id="IPR039905">
    <property type="entry name" value="CD2BP2/Lin1"/>
</dbReference>
<dbReference type="OrthoDB" id="331341at2759"/>
<accession>A0A9W8G3K3</accession>
<evidence type="ECO:0000313" key="2">
    <source>
        <dbReference type="EMBL" id="KAJ2673387.1"/>
    </source>
</evidence>
<evidence type="ECO:0008006" key="4">
    <source>
        <dbReference type="Google" id="ProtNLM"/>
    </source>
</evidence>
<comment type="caution">
    <text evidence="2">The sequence shown here is derived from an EMBL/GenBank/DDBJ whole genome shotgun (WGS) entry which is preliminary data.</text>
</comment>
<feature type="region of interest" description="Disordered" evidence="1">
    <location>
        <begin position="1"/>
        <end position="197"/>
    </location>
</feature>
<gene>
    <name evidence="2" type="ORF">GGI25_004722</name>
</gene>
<reference evidence="2" key="1">
    <citation type="submission" date="2022-07" db="EMBL/GenBank/DDBJ databases">
        <title>Phylogenomic reconstructions and comparative analyses of Kickxellomycotina fungi.</title>
        <authorList>
            <person name="Reynolds N.K."/>
            <person name="Stajich J.E."/>
            <person name="Barry K."/>
            <person name="Grigoriev I.V."/>
            <person name="Crous P."/>
            <person name="Smith M.E."/>
        </authorList>
    </citation>
    <scope>NUCLEOTIDE SEQUENCE</scope>
    <source>
        <strain evidence="2">NRRL 3115</strain>
    </source>
</reference>
<dbReference type="PANTHER" id="PTHR13138:SF3">
    <property type="entry name" value="CD2 ANTIGEN CYTOPLASMIC TAIL-BINDING PROTEIN 2"/>
    <property type="match status" value="1"/>
</dbReference>
<feature type="region of interest" description="Disordered" evidence="1">
    <location>
        <begin position="304"/>
        <end position="336"/>
    </location>
</feature>
<dbReference type="EMBL" id="JANBTW010000069">
    <property type="protein sequence ID" value="KAJ2673387.1"/>
    <property type="molecule type" value="Genomic_DNA"/>
</dbReference>
<feature type="compositionally biased region" description="Acidic residues" evidence="1">
    <location>
        <begin position="416"/>
        <end position="427"/>
    </location>
</feature>
<feature type="compositionally biased region" description="Acidic residues" evidence="1">
    <location>
        <begin position="111"/>
        <end position="121"/>
    </location>
</feature>
<sequence length="427" mass="48042">MNGQSSRKRVRFAEGSKVGNNAENGSRSSYINDYEETDDNNSLGHSDEDNEALEADITTSRRQNRRINLDGYGSDASEQDEVGNLSDFSDEEEGQEVEKYVEIADDKISGEDDMFADEQDEPSFRNLKGQTDNKRKKFLSLDEIQGQEMESKSRMDSAGNGFGLKEGAVKGKQPENGNESSDNDNEGVDSGGEEGRKRKIKIEAFNMREDLEQGQFDTQGNFIWNKKDPMDYQDSWLDGVSKKAINQARDSKLKQDKTQTSQEHNLATRWDSVSNDDIIVAIINRLQSRETILSALARIGGSKKKTKNKWNKRTKAKKSGAMALDAEEEGKKEKQRKRVIDELTELADQAMARGMISIYDETYEYFVRTMRMANRISDEWESGTKLPTSAFPEDTSKQNTNSKCENEEGSVSDGGLLDDLDDIGESH</sequence>
<dbReference type="GO" id="GO:0005682">
    <property type="term" value="C:U5 snRNP"/>
    <property type="evidence" value="ECO:0007669"/>
    <property type="project" value="InterPro"/>
</dbReference>
<evidence type="ECO:0000313" key="3">
    <source>
        <dbReference type="Proteomes" id="UP001151518"/>
    </source>
</evidence>
<feature type="compositionally biased region" description="Basic residues" evidence="1">
    <location>
        <begin position="1"/>
        <end position="10"/>
    </location>
</feature>
<dbReference type="AlphaFoldDB" id="A0A9W8G3K3"/>
<feature type="compositionally biased region" description="Polar residues" evidence="1">
    <location>
        <begin position="18"/>
        <end position="31"/>
    </location>
</feature>